<feature type="binding site" evidence="5">
    <location>
        <begin position="125"/>
        <end position="130"/>
    </location>
    <ligand>
        <name>S-adenosyl-L-methionine</name>
        <dbReference type="ChEBI" id="CHEBI:59789"/>
    </ligand>
</feature>
<dbReference type="InterPro" id="IPR029028">
    <property type="entry name" value="Alpha/beta_knot_MTases"/>
</dbReference>
<comment type="subcellular location">
    <subcellularLocation>
        <location evidence="5">Cytoplasm</location>
    </subcellularLocation>
</comment>
<feature type="binding site" evidence="5">
    <location>
        <position position="74"/>
    </location>
    <ligand>
        <name>S-adenosyl-L-methionine</name>
        <dbReference type="ChEBI" id="CHEBI:59789"/>
    </ligand>
</feature>
<evidence type="ECO:0000313" key="7">
    <source>
        <dbReference type="Proteomes" id="UP001060414"/>
    </source>
</evidence>
<gene>
    <name evidence="5" type="primary">rlmH</name>
    <name evidence="6" type="ORF">L9S41_01555</name>
</gene>
<name>A0ABY5ZMK7_9BACT</name>
<sequence>MKLRLLCVGRVSEAYLRAGVEDFSARVRRYLPLEVLEIKEEKAGGRRPDVARIRDREGERLLAKVGENAQVVVLDEGGRAMTSEKLAGFLEEHMLGGTAELVFILGGAYGLCDEVKRRANLVLSLSQMTFTHQMARLFLLEQLYRGLTIVRNEPYHNR</sequence>
<dbReference type="SUPFAM" id="SSF75217">
    <property type="entry name" value="alpha/beta knot"/>
    <property type="match status" value="1"/>
</dbReference>
<evidence type="ECO:0000256" key="2">
    <source>
        <dbReference type="ARBA" id="ARBA00022679"/>
    </source>
</evidence>
<evidence type="ECO:0000256" key="4">
    <source>
        <dbReference type="ARBA" id="ARBA00038303"/>
    </source>
</evidence>
<keyword evidence="1 5" id="KW-0489">Methyltransferase</keyword>
<proteinExistence type="inferred from homology"/>
<reference evidence="6" key="1">
    <citation type="journal article" date="2022" name="Environ. Microbiol.">
        <title>Geoalkalibacter halelectricus SAP #1 sp. nov. possessing extracellular electron transfer and mineral#reducing capabilities from a haloalkaline environment.</title>
        <authorList>
            <person name="Yadav S."/>
            <person name="Singh R."/>
            <person name="Sundharam S.S."/>
            <person name="Chaudhary S."/>
            <person name="Krishnamurthi S."/>
            <person name="Patil S.A."/>
        </authorList>
    </citation>
    <scope>NUCLEOTIDE SEQUENCE</scope>
    <source>
        <strain evidence="6">SAP-1</strain>
    </source>
</reference>
<keyword evidence="7" id="KW-1185">Reference proteome</keyword>
<evidence type="ECO:0000313" key="6">
    <source>
        <dbReference type="EMBL" id="UWZ80094.1"/>
    </source>
</evidence>
<comment type="catalytic activity">
    <reaction evidence="5">
        <text>pseudouridine(1915) in 23S rRNA + S-adenosyl-L-methionine = N(3)-methylpseudouridine(1915) in 23S rRNA + S-adenosyl-L-homocysteine + H(+)</text>
        <dbReference type="Rhea" id="RHEA:42752"/>
        <dbReference type="Rhea" id="RHEA-COMP:10221"/>
        <dbReference type="Rhea" id="RHEA-COMP:10222"/>
        <dbReference type="ChEBI" id="CHEBI:15378"/>
        <dbReference type="ChEBI" id="CHEBI:57856"/>
        <dbReference type="ChEBI" id="CHEBI:59789"/>
        <dbReference type="ChEBI" id="CHEBI:65314"/>
        <dbReference type="ChEBI" id="CHEBI:74486"/>
        <dbReference type="EC" id="2.1.1.177"/>
    </reaction>
</comment>
<evidence type="ECO:0000256" key="5">
    <source>
        <dbReference type="HAMAP-Rule" id="MF_00658"/>
    </source>
</evidence>
<dbReference type="Gene3D" id="3.40.1280.10">
    <property type="match status" value="1"/>
</dbReference>
<organism evidence="6 7">
    <name type="scientific">Geoalkalibacter halelectricus</name>
    <dbReference type="NCBI Taxonomy" id="2847045"/>
    <lineage>
        <taxon>Bacteria</taxon>
        <taxon>Pseudomonadati</taxon>
        <taxon>Thermodesulfobacteriota</taxon>
        <taxon>Desulfuromonadia</taxon>
        <taxon>Desulfuromonadales</taxon>
        <taxon>Geoalkalibacteraceae</taxon>
        <taxon>Geoalkalibacter</taxon>
    </lineage>
</organism>
<dbReference type="PANTHER" id="PTHR33603:SF1">
    <property type="entry name" value="RIBOSOMAL RNA LARGE SUBUNIT METHYLTRANSFERASE H"/>
    <property type="match status" value="1"/>
</dbReference>
<dbReference type="InterPro" id="IPR029026">
    <property type="entry name" value="tRNA_m1G_MTases_N"/>
</dbReference>
<evidence type="ECO:0000256" key="1">
    <source>
        <dbReference type="ARBA" id="ARBA00022603"/>
    </source>
</evidence>
<comment type="similarity">
    <text evidence="4 5">Belongs to the RNA methyltransferase RlmH family.</text>
</comment>
<comment type="function">
    <text evidence="5">Specifically methylates the pseudouridine at position 1915 (m3Psi1915) in 23S rRNA.</text>
</comment>
<accession>A0ABY5ZMK7</accession>
<dbReference type="PIRSF" id="PIRSF004505">
    <property type="entry name" value="MT_bac"/>
    <property type="match status" value="1"/>
</dbReference>
<dbReference type="Pfam" id="PF02590">
    <property type="entry name" value="SPOUT_MTase"/>
    <property type="match status" value="1"/>
</dbReference>
<evidence type="ECO:0000256" key="3">
    <source>
        <dbReference type="ARBA" id="ARBA00022691"/>
    </source>
</evidence>
<dbReference type="Proteomes" id="UP001060414">
    <property type="component" value="Chromosome"/>
</dbReference>
<dbReference type="RefSeq" id="WP_260748451.1">
    <property type="nucleotide sequence ID" value="NZ_CP092109.1"/>
</dbReference>
<keyword evidence="5" id="KW-0963">Cytoplasm</keyword>
<dbReference type="EC" id="2.1.1.177" evidence="5"/>
<keyword evidence="3 5" id="KW-0949">S-adenosyl-L-methionine</keyword>
<keyword evidence="5" id="KW-0698">rRNA processing</keyword>
<dbReference type="HAMAP" id="MF_00658">
    <property type="entry name" value="23SrRNA_methyltr_H"/>
    <property type="match status" value="1"/>
</dbReference>
<keyword evidence="2 5" id="KW-0808">Transferase</keyword>
<dbReference type="CDD" id="cd18081">
    <property type="entry name" value="RlmH-like"/>
    <property type="match status" value="1"/>
</dbReference>
<protein>
    <recommendedName>
        <fullName evidence="5">Ribosomal RNA large subunit methyltransferase H</fullName>
        <ecNumber evidence="5">2.1.1.177</ecNumber>
    </recommendedName>
    <alternativeName>
        <fullName evidence="5">23S rRNA (pseudouridine1915-N3)-methyltransferase</fullName>
    </alternativeName>
    <alternativeName>
        <fullName evidence="5">23S rRNA m3Psi1915 methyltransferase</fullName>
    </alternativeName>
    <alternativeName>
        <fullName evidence="5">rRNA (pseudouridine-N3-)-methyltransferase RlmH</fullName>
    </alternativeName>
</protein>
<comment type="subunit">
    <text evidence="5">Homodimer.</text>
</comment>
<feature type="binding site" evidence="5">
    <location>
        <position position="106"/>
    </location>
    <ligand>
        <name>S-adenosyl-L-methionine</name>
        <dbReference type="ChEBI" id="CHEBI:59789"/>
    </ligand>
</feature>
<dbReference type="EMBL" id="CP092109">
    <property type="protein sequence ID" value="UWZ80094.1"/>
    <property type="molecule type" value="Genomic_DNA"/>
</dbReference>
<dbReference type="InterPro" id="IPR003742">
    <property type="entry name" value="RlmH-like"/>
</dbReference>
<dbReference type="PANTHER" id="PTHR33603">
    <property type="entry name" value="METHYLTRANSFERASE"/>
    <property type="match status" value="1"/>
</dbReference>